<accession>A0A6C0L6N7</accession>
<proteinExistence type="predicted"/>
<evidence type="ECO:0000313" key="2">
    <source>
        <dbReference type="EMBL" id="QHU26599.1"/>
    </source>
</evidence>
<protein>
    <submittedName>
        <fullName evidence="2">Uncharacterized protein</fullName>
    </submittedName>
</protein>
<evidence type="ECO:0000256" key="1">
    <source>
        <dbReference type="SAM" id="MobiDB-lite"/>
    </source>
</evidence>
<feature type="compositionally biased region" description="Basic residues" evidence="1">
    <location>
        <begin position="1"/>
        <end position="26"/>
    </location>
</feature>
<dbReference type="EMBL" id="MN740443">
    <property type="protein sequence ID" value="QHU26599.1"/>
    <property type="molecule type" value="Genomic_DNA"/>
</dbReference>
<dbReference type="AlphaFoldDB" id="A0A6C0L6N7"/>
<reference evidence="2" key="1">
    <citation type="journal article" date="2020" name="Nature">
        <title>Giant virus diversity and host interactions through global metagenomics.</title>
        <authorList>
            <person name="Schulz F."/>
            <person name="Roux S."/>
            <person name="Paez-Espino D."/>
            <person name="Jungbluth S."/>
            <person name="Walsh D.A."/>
            <person name="Denef V.J."/>
            <person name="McMahon K.D."/>
            <person name="Konstantinidis K.T."/>
            <person name="Eloe-Fadrosh E.A."/>
            <person name="Kyrpides N.C."/>
            <person name="Woyke T."/>
        </authorList>
    </citation>
    <scope>NUCLEOTIDE SEQUENCE</scope>
    <source>
        <strain evidence="2">GVMAG-M-3300027759-42</strain>
    </source>
</reference>
<name>A0A6C0L6N7_9ZZZZ</name>
<feature type="region of interest" description="Disordered" evidence="1">
    <location>
        <begin position="1"/>
        <end position="32"/>
    </location>
</feature>
<organism evidence="2">
    <name type="scientific">viral metagenome</name>
    <dbReference type="NCBI Taxonomy" id="1070528"/>
    <lineage>
        <taxon>unclassified sequences</taxon>
        <taxon>metagenomes</taxon>
        <taxon>organismal metagenomes</taxon>
    </lineage>
</organism>
<sequence length="220" mass="26178">MPSKRQRTAGKQKRRNSRKTRRIKRRGGGEEEIKRAWKKLEEEHRIARKKLEEEENARILRREQKGKQMDMIREDYKTERDIEKKEKADNYQLTKKTEEYERVTLRDQINGLMEDPANTHGLDEKVTDLVTFLNYGLDENLIHYKYVRISIAINAIRSIKTKELTNKLAEDIKKYNKEDLKKMFENAIILKLCKLDEAIGQAFIDKDIVKKGKFFGYSIV</sequence>